<feature type="domain" description="Bacterial type II secretion system protein E" evidence="9">
    <location>
        <begin position="384"/>
        <end position="398"/>
    </location>
</feature>
<comment type="catalytic activity">
    <reaction evidence="8">
        <text>ATP + H2O + cellular proteinSide 1 = ADP + phosphate + cellular proteinSide 2.</text>
        <dbReference type="EC" id="7.4.2.8"/>
    </reaction>
</comment>
<dbReference type="InterPro" id="IPR013369">
    <property type="entry name" value="T2SS_GspE"/>
</dbReference>
<dbReference type="SUPFAM" id="SSF52540">
    <property type="entry name" value="P-loop containing nucleoside triphosphate hydrolases"/>
    <property type="match status" value="1"/>
</dbReference>
<dbReference type="GO" id="GO:0015628">
    <property type="term" value="P:protein secretion by the type II secretion system"/>
    <property type="evidence" value="ECO:0007669"/>
    <property type="project" value="InterPro"/>
</dbReference>
<dbReference type="FunFam" id="3.40.50.300:FF:000398">
    <property type="entry name" value="Type IV pilus assembly ATPase PilB"/>
    <property type="match status" value="1"/>
</dbReference>
<dbReference type="CDD" id="cd01129">
    <property type="entry name" value="PulE-GspE-like"/>
    <property type="match status" value="1"/>
</dbReference>
<evidence type="ECO:0000256" key="1">
    <source>
        <dbReference type="ARBA" id="ARBA00006611"/>
    </source>
</evidence>
<evidence type="ECO:0000256" key="4">
    <source>
        <dbReference type="ARBA" id="ARBA00022840"/>
    </source>
</evidence>
<organism evidence="11 12">
    <name type="scientific">Desulfobacter hydrogenophilus</name>
    <dbReference type="NCBI Taxonomy" id="2291"/>
    <lineage>
        <taxon>Bacteria</taxon>
        <taxon>Pseudomonadati</taxon>
        <taxon>Thermodesulfobacteriota</taxon>
        <taxon>Desulfobacteria</taxon>
        <taxon>Desulfobacterales</taxon>
        <taxon>Desulfobacteraceae</taxon>
        <taxon>Desulfobacter</taxon>
    </lineage>
</organism>
<dbReference type="Proteomes" id="UP000248798">
    <property type="component" value="Unassembled WGS sequence"/>
</dbReference>
<evidence type="ECO:0000313" key="11">
    <source>
        <dbReference type="EMBL" id="RAM03177.1"/>
    </source>
</evidence>
<dbReference type="Proteomes" id="UP000293902">
    <property type="component" value="Chromosome"/>
</dbReference>
<dbReference type="PROSITE" id="PS00662">
    <property type="entry name" value="T2SP_E"/>
    <property type="match status" value="1"/>
</dbReference>
<gene>
    <name evidence="11" type="primary">gspE</name>
    <name evidence="11" type="ORF">DO021_04780</name>
    <name evidence="10" type="ORF">EYB58_01045</name>
</gene>
<dbReference type="SMART" id="SM00382">
    <property type="entry name" value="AAA"/>
    <property type="match status" value="1"/>
</dbReference>
<dbReference type="Gene3D" id="3.40.50.300">
    <property type="entry name" value="P-loop containing nucleotide triphosphate hydrolases"/>
    <property type="match status" value="1"/>
</dbReference>
<dbReference type="Gene3D" id="3.30.450.90">
    <property type="match status" value="1"/>
</dbReference>
<evidence type="ECO:0000256" key="3">
    <source>
        <dbReference type="ARBA" id="ARBA00022741"/>
    </source>
</evidence>
<keyword evidence="3" id="KW-0547">Nucleotide-binding</keyword>
<evidence type="ECO:0000259" key="9">
    <source>
        <dbReference type="PROSITE" id="PS00662"/>
    </source>
</evidence>
<dbReference type="InterPro" id="IPR007831">
    <property type="entry name" value="T2SS_GspE_N"/>
</dbReference>
<dbReference type="PANTHER" id="PTHR30258">
    <property type="entry name" value="TYPE II SECRETION SYSTEM PROTEIN GSPE-RELATED"/>
    <property type="match status" value="1"/>
</dbReference>
<dbReference type="Pfam" id="PF00437">
    <property type="entry name" value="T2SSE"/>
    <property type="match status" value="1"/>
</dbReference>
<dbReference type="InterPro" id="IPR037257">
    <property type="entry name" value="T2SS_E_N_sf"/>
</dbReference>
<dbReference type="RefSeq" id="WP_111954246.1">
    <property type="nucleotide sequence ID" value="NZ_CP036313.1"/>
</dbReference>
<dbReference type="InterPro" id="IPR003593">
    <property type="entry name" value="AAA+_ATPase"/>
</dbReference>
<evidence type="ECO:0000313" key="13">
    <source>
        <dbReference type="Proteomes" id="UP000293902"/>
    </source>
</evidence>
<proteinExistence type="inferred from homology"/>
<keyword evidence="5" id="KW-0653">Protein transport</keyword>
<dbReference type="GO" id="GO:0005524">
    <property type="term" value="F:ATP binding"/>
    <property type="evidence" value="ECO:0007669"/>
    <property type="project" value="UniProtKB-KW"/>
</dbReference>
<dbReference type="GO" id="GO:0008564">
    <property type="term" value="F:protein-exporting ATPase activity"/>
    <property type="evidence" value="ECO:0007669"/>
    <property type="project" value="UniProtKB-EC"/>
</dbReference>
<sequence length="566" mass="63216">MEKLIQQFIDKLAMFVTLDREQREKIKAACTKDPARMSEMACDTKLVSESQSLKALGAIYGIDFLEDIAFLNPDQSVSEKITRKFLKRNLIVPLNPEDKRSVIALNDPSELSYVDEVAMHAGFGDYTLALATKAQILSAINMIFDQDAHNVQKLMDDMEDEEFLYIEDIEHTADLLDDTSDAPVIRLVNQMISQSVKAGASDIHIEPFQDELVVRYRIDGILYSMMTPPKMFQSSLISRIKVMAKMNIAEKRIPQDGRAQVRLGNQEIDMRISTVPTNFGERLVIRLLNKSGYFMQVSEFGLSPENERHLHDIFRQNHGIVLVTGPTGSGKTTTLYAGLSEINTPDRSIITVEDPVEYNLKGVGQIQVNQKTGLTFARGLRSIVRQDPDVILIGEIRDIETAEIAIQSALTGHLVFSTLHTNDAPGAVTRLVDLGVEPYLITSSVNHVIAQRLVRVLCSHCREQFTLSHADLSSFQRTNGLAPGQKVFRPKGCQKCFNTGYLGRQAIMEILPLDEELKSLILETSDANLIKAAAIRKGMKTLRSDGLTKVARGITSLREVLRVTQE</sequence>
<keyword evidence="4" id="KW-0067">ATP-binding</keyword>
<reference evidence="10 13" key="2">
    <citation type="submission" date="2019-02" db="EMBL/GenBank/DDBJ databases">
        <title>Complete genome sequence of Desulfobacter hydrogenophilus AcRS1.</title>
        <authorList>
            <person name="Marietou A."/>
            <person name="Lund M.B."/>
            <person name="Marshall I.P.G."/>
            <person name="Schreiber L."/>
            <person name="Jorgensen B."/>
        </authorList>
    </citation>
    <scope>NUCLEOTIDE SEQUENCE [LARGE SCALE GENOMIC DNA]</scope>
    <source>
        <strain evidence="10 13">AcRS1</strain>
    </source>
</reference>
<dbReference type="EMBL" id="QLNI01000007">
    <property type="protein sequence ID" value="RAM03177.1"/>
    <property type="molecule type" value="Genomic_DNA"/>
</dbReference>
<evidence type="ECO:0000256" key="7">
    <source>
        <dbReference type="ARBA" id="ARBA00024382"/>
    </source>
</evidence>
<protein>
    <recommendedName>
        <fullName evidence="7">protein-secreting ATPase</fullName>
        <ecNumber evidence="7">7.4.2.8</ecNumber>
    </recommendedName>
</protein>
<comment type="similarity">
    <text evidence="1">Belongs to the GSP E family.</text>
</comment>
<dbReference type="FunFam" id="3.30.450.90:FF:000001">
    <property type="entry name" value="Type II secretion system ATPase GspE"/>
    <property type="match status" value="1"/>
</dbReference>
<dbReference type="GO" id="GO:0015627">
    <property type="term" value="C:type II protein secretion system complex"/>
    <property type="evidence" value="ECO:0007669"/>
    <property type="project" value="InterPro"/>
</dbReference>
<dbReference type="EMBL" id="CP036313">
    <property type="protein sequence ID" value="QBH11631.1"/>
    <property type="molecule type" value="Genomic_DNA"/>
</dbReference>
<dbReference type="SUPFAM" id="SSF160246">
    <property type="entry name" value="EspE N-terminal domain-like"/>
    <property type="match status" value="1"/>
</dbReference>
<dbReference type="GO" id="GO:0005886">
    <property type="term" value="C:plasma membrane"/>
    <property type="evidence" value="ECO:0007669"/>
    <property type="project" value="TreeGrafter"/>
</dbReference>
<evidence type="ECO:0000256" key="8">
    <source>
        <dbReference type="ARBA" id="ARBA00034006"/>
    </source>
</evidence>
<accession>A0A328FJL5</accession>
<evidence type="ECO:0000313" key="12">
    <source>
        <dbReference type="Proteomes" id="UP000248798"/>
    </source>
</evidence>
<dbReference type="Pfam" id="PF05157">
    <property type="entry name" value="MshEN"/>
    <property type="match status" value="1"/>
</dbReference>
<keyword evidence="6" id="KW-1278">Translocase</keyword>
<keyword evidence="13" id="KW-1185">Reference proteome</keyword>
<dbReference type="OrthoDB" id="9805147at2"/>
<dbReference type="InterPro" id="IPR001482">
    <property type="entry name" value="T2SS/T4SS_dom"/>
</dbReference>
<dbReference type="PANTHER" id="PTHR30258:SF2">
    <property type="entry name" value="COMG OPERON PROTEIN 1"/>
    <property type="match status" value="1"/>
</dbReference>
<reference evidence="11 12" key="1">
    <citation type="submission" date="2018-06" db="EMBL/GenBank/DDBJ databases">
        <title>Complete Genome Sequence of Desulfobacter hydrogenophilus (DSM3380).</title>
        <authorList>
            <person name="Marietou A."/>
            <person name="Schreiber L."/>
            <person name="Marshall I."/>
            <person name="Jorgensen B."/>
        </authorList>
    </citation>
    <scope>NUCLEOTIDE SEQUENCE [LARGE SCALE GENOMIC DNA]</scope>
    <source>
        <strain evidence="11 12">DSM 3380</strain>
    </source>
</reference>
<dbReference type="EC" id="7.4.2.8" evidence="7"/>
<dbReference type="InterPro" id="IPR027417">
    <property type="entry name" value="P-loop_NTPase"/>
</dbReference>
<dbReference type="Gene3D" id="3.30.300.160">
    <property type="entry name" value="Type II secretion system, protein E, N-terminal domain"/>
    <property type="match status" value="1"/>
</dbReference>
<dbReference type="GO" id="GO:0016887">
    <property type="term" value="F:ATP hydrolysis activity"/>
    <property type="evidence" value="ECO:0007669"/>
    <property type="project" value="TreeGrafter"/>
</dbReference>
<evidence type="ECO:0000256" key="5">
    <source>
        <dbReference type="ARBA" id="ARBA00022927"/>
    </source>
</evidence>
<evidence type="ECO:0000313" key="10">
    <source>
        <dbReference type="EMBL" id="QBH11631.1"/>
    </source>
</evidence>
<evidence type="ECO:0000256" key="2">
    <source>
        <dbReference type="ARBA" id="ARBA00022448"/>
    </source>
</evidence>
<dbReference type="NCBIfam" id="TIGR02533">
    <property type="entry name" value="type_II_gspE"/>
    <property type="match status" value="1"/>
</dbReference>
<keyword evidence="2" id="KW-0813">Transport</keyword>
<evidence type="ECO:0000256" key="6">
    <source>
        <dbReference type="ARBA" id="ARBA00022967"/>
    </source>
</evidence>
<name>A0A328FJL5_9BACT</name>
<dbReference type="AlphaFoldDB" id="A0A328FJL5"/>